<dbReference type="SUPFAM" id="SSF110997">
    <property type="entry name" value="Sporulation related repeat"/>
    <property type="match status" value="1"/>
</dbReference>
<dbReference type="InterPro" id="IPR011990">
    <property type="entry name" value="TPR-like_helical_dom_sf"/>
</dbReference>
<feature type="chain" id="PRO_5032340402" evidence="2">
    <location>
        <begin position="26"/>
        <end position="557"/>
    </location>
</feature>
<evidence type="ECO:0000256" key="2">
    <source>
        <dbReference type="SAM" id="SignalP"/>
    </source>
</evidence>
<feature type="compositionally biased region" description="Basic and acidic residues" evidence="1">
    <location>
        <begin position="434"/>
        <end position="451"/>
    </location>
</feature>
<feature type="compositionally biased region" description="Pro residues" evidence="1">
    <location>
        <begin position="456"/>
        <end position="469"/>
    </location>
</feature>
<protein>
    <submittedName>
        <fullName evidence="3">Tetratricopeptide repeat protein</fullName>
    </submittedName>
</protein>
<dbReference type="Gene3D" id="1.25.40.10">
    <property type="entry name" value="Tetratricopeptide repeat domain"/>
    <property type="match status" value="1"/>
</dbReference>
<comment type="caution">
    <text evidence="3">The sequence shown here is derived from an EMBL/GenBank/DDBJ whole genome shotgun (WGS) entry which is preliminary data.</text>
</comment>
<dbReference type="EMBL" id="WTYH01000001">
    <property type="protein sequence ID" value="MXO92493.1"/>
    <property type="molecule type" value="Genomic_DNA"/>
</dbReference>
<name>A0A844ZWL4_9SPHN</name>
<dbReference type="SUPFAM" id="SSF48452">
    <property type="entry name" value="TPR-like"/>
    <property type="match status" value="1"/>
</dbReference>
<accession>A0A844ZWL4</accession>
<dbReference type="GO" id="GO:0042834">
    <property type="term" value="F:peptidoglycan binding"/>
    <property type="evidence" value="ECO:0007669"/>
    <property type="project" value="InterPro"/>
</dbReference>
<dbReference type="InterPro" id="IPR036680">
    <property type="entry name" value="SPOR-like_sf"/>
</dbReference>
<feature type="region of interest" description="Disordered" evidence="1">
    <location>
        <begin position="431"/>
        <end position="472"/>
    </location>
</feature>
<proteinExistence type="predicted"/>
<evidence type="ECO:0000256" key="1">
    <source>
        <dbReference type="SAM" id="MobiDB-lite"/>
    </source>
</evidence>
<keyword evidence="4" id="KW-1185">Reference proteome</keyword>
<sequence length="557" mass="58819">MIRTRPFVLLAALLPLAMTAAPVGAQEVVQALPDPAEADLNDALRRLSRNPNSLPALVDAGRAAMTLGDNAASLGFLNRAQAIDPNDGRVLSALALLAVRRGEAVTAIQLFDNAEAAGVQMGPYAGDRGLAYDLAGQATRAQRYYRQSLSREENNEIVRRLALSYAIAGDAAASETTLLPLLQRQDRAAFRTRAFVLAILGRDEEAISIAETMLPARLSGRLTPYLQYMPRLTPAQQAAAANLGQFPPASQIGRDTPQIAMLEDAPTARPVPASNGDRLTPAGEPLGRGQAVVQNLPTVQETAQPVIQQLPAQQAAVAQAPAQTVELPAIESTEIAASQAPQRPPAMAVPVAQPVANEPAPVVVAVLDEGAQAQAPVAARPSFSLSQPATGPAGAEPATNVEQVEQVELAEAFADFSLASTLPVVPSAGAVDMRTIEPRRDPPPQRAEPQRAEPAAPAPRPAPPPPPAHPSRIWVQVATGQDLAAFRFDWRRLVRASDGALEGRNPFTARWNATSRLLTGPFDSVRAANEFVTRLGEAGISAFRFTSSAGEEVRPLP</sequence>
<dbReference type="AlphaFoldDB" id="A0A844ZWL4"/>
<organism evidence="3 4">
    <name type="scientific">Aurantiacibacter arachoides</name>
    <dbReference type="NCBI Taxonomy" id="1850444"/>
    <lineage>
        <taxon>Bacteria</taxon>
        <taxon>Pseudomonadati</taxon>
        <taxon>Pseudomonadota</taxon>
        <taxon>Alphaproteobacteria</taxon>
        <taxon>Sphingomonadales</taxon>
        <taxon>Erythrobacteraceae</taxon>
        <taxon>Aurantiacibacter</taxon>
    </lineage>
</organism>
<feature type="signal peptide" evidence="2">
    <location>
        <begin position="1"/>
        <end position="25"/>
    </location>
</feature>
<dbReference type="OrthoDB" id="7398646at2"/>
<evidence type="ECO:0000313" key="4">
    <source>
        <dbReference type="Proteomes" id="UP000460626"/>
    </source>
</evidence>
<keyword evidence="2" id="KW-0732">Signal</keyword>
<evidence type="ECO:0000313" key="3">
    <source>
        <dbReference type="EMBL" id="MXO92493.1"/>
    </source>
</evidence>
<dbReference type="RefSeq" id="WP_160731795.1">
    <property type="nucleotide sequence ID" value="NZ_BMJK01000001.1"/>
</dbReference>
<gene>
    <name evidence="3" type="ORF">GRI62_02585</name>
</gene>
<feature type="region of interest" description="Disordered" evidence="1">
    <location>
        <begin position="378"/>
        <end position="399"/>
    </location>
</feature>
<reference evidence="3 4" key="1">
    <citation type="submission" date="2019-12" db="EMBL/GenBank/DDBJ databases">
        <title>Genomic-based taxomic classification of the family Erythrobacteraceae.</title>
        <authorList>
            <person name="Xu L."/>
        </authorList>
    </citation>
    <scope>NUCLEOTIDE SEQUENCE [LARGE SCALE GENOMIC DNA]</scope>
    <source>
        <strain evidence="3 4">RC4-10-4</strain>
    </source>
</reference>
<dbReference type="Proteomes" id="UP000460626">
    <property type="component" value="Unassembled WGS sequence"/>
</dbReference>
<feature type="compositionally biased region" description="Low complexity" evidence="1">
    <location>
        <begin position="388"/>
        <end position="399"/>
    </location>
</feature>